<sequence length="267" mass="29998">MSILRWEGEPTIFDADGNDLHNFVGEYERATPSDIVLNLWGWDEDNDSGILDYGGIAAEDIPVKVRVLNPRSGNAQAPPRPSFTGTPFYFYECDWALWDDGFGGCEERPEDLGEHVLDLGRPDLPGQPSGLTMRGPWVQRLYERNEQKLPLGGRQFETQWTRSEQWAVEALDIQFFSPDDDKEEDDDGCEGEGGDEDEDEYAGDGGDSDKKNLSPAICEYEVEATIHRVLLTPEYLGDLWAGKWSACSWYGSGDEPETEVSSQTRGW</sequence>
<protein>
    <submittedName>
        <fullName evidence="2">Uncharacterized protein</fullName>
    </submittedName>
</protein>
<dbReference type="OrthoDB" id="3042827at2759"/>
<dbReference type="AlphaFoldDB" id="A0A166WBE9"/>
<proteinExistence type="predicted"/>
<evidence type="ECO:0000313" key="2">
    <source>
        <dbReference type="EMBL" id="KZP33585.1"/>
    </source>
</evidence>
<evidence type="ECO:0000256" key="1">
    <source>
        <dbReference type="SAM" id="MobiDB-lite"/>
    </source>
</evidence>
<dbReference type="EMBL" id="KV417482">
    <property type="protein sequence ID" value="KZP33585.1"/>
    <property type="molecule type" value="Genomic_DNA"/>
</dbReference>
<keyword evidence="3" id="KW-1185">Reference proteome</keyword>
<reference evidence="2 3" key="1">
    <citation type="journal article" date="2016" name="Mol. Biol. Evol.">
        <title>Comparative Genomics of Early-Diverging Mushroom-Forming Fungi Provides Insights into the Origins of Lignocellulose Decay Capabilities.</title>
        <authorList>
            <person name="Nagy L.G."/>
            <person name="Riley R."/>
            <person name="Tritt A."/>
            <person name="Adam C."/>
            <person name="Daum C."/>
            <person name="Floudas D."/>
            <person name="Sun H."/>
            <person name="Yadav J.S."/>
            <person name="Pangilinan J."/>
            <person name="Larsson K.H."/>
            <person name="Matsuura K."/>
            <person name="Barry K."/>
            <person name="Labutti K."/>
            <person name="Kuo R."/>
            <person name="Ohm R.A."/>
            <person name="Bhattacharya S.S."/>
            <person name="Shirouzu T."/>
            <person name="Yoshinaga Y."/>
            <person name="Martin F.M."/>
            <person name="Grigoriev I.V."/>
            <person name="Hibbett D.S."/>
        </authorList>
    </citation>
    <scope>NUCLEOTIDE SEQUENCE [LARGE SCALE GENOMIC DNA]</scope>
    <source>
        <strain evidence="2 3">CBS 109695</strain>
    </source>
</reference>
<gene>
    <name evidence="2" type="ORF">FIBSPDRAFT_881750</name>
</gene>
<accession>A0A166WBE9</accession>
<feature type="compositionally biased region" description="Acidic residues" evidence="1">
    <location>
        <begin position="178"/>
        <end position="202"/>
    </location>
</feature>
<organism evidence="2 3">
    <name type="scientific">Athelia psychrophila</name>
    <dbReference type="NCBI Taxonomy" id="1759441"/>
    <lineage>
        <taxon>Eukaryota</taxon>
        <taxon>Fungi</taxon>
        <taxon>Dikarya</taxon>
        <taxon>Basidiomycota</taxon>
        <taxon>Agaricomycotina</taxon>
        <taxon>Agaricomycetes</taxon>
        <taxon>Agaricomycetidae</taxon>
        <taxon>Atheliales</taxon>
        <taxon>Atheliaceae</taxon>
        <taxon>Athelia</taxon>
    </lineage>
</organism>
<dbReference type="Proteomes" id="UP000076532">
    <property type="component" value="Unassembled WGS sequence"/>
</dbReference>
<feature type="region of interest" description="Disordered" evidence="1">
    <location>
        <begin position="175"/>
        <end position="211"/>
    </location>
</feature>
<evidence type="ECO:0000313" key="3">
    <source>
        <dbReference type="Proteomes" id="UP000076532"/>
    </source>
</evidence>
<name>A0A166WBE9_9AGAM</name>